<keyword evidence="2 5" id="KW-0238">DNA-binding</keyword>
<dbReference type="EMBL" id="JACIBY010000004">
    <property type="protein sequence ID" value="MBB3838196.1"/>
    <property type="molecule type" value="Genomic_DNA"/>
</dbReference>
<evidence type="ECO:0000256" key="2">
    <source>
        <dbReference type="ARBA" id="ARBA00023125"/>
    </source>
</evidence>
<evidence type="ECO:0000313" key="6">
    <source>
        <dbReference type="Proteomes" id="UP000541352"/>
    </source>
</evidence>
<dbReference type="GO" id="GO:0003677">
    <property type="term" value="F:DNA binding"/>
    <property type="evidence" value="ECO:0007669"/>
    <property type="project" value="UniProtKB-KW"/>
</dbReference>
<dbReference type="PANTHER" id="PTHR44846:SF1">
    <property type="entry name" value="MANNOSYL-D-GLYCERATE TRANSPORT_METABOLISM SYSTEM REPRESSOR MNGR-RELATED"/>
    <property type="match status" value="1"/>
</dbReference>
<dbReference type="PROSITE" id="PS50949">
    <property type="entry name" value="HTH_GNTR"/>
    <property type="match status" value="1"/>
</dbReference>
<dbReference type="AlphaFoldDB" id="A0A7W5ZLU1"/>
<dbReference type="InterPro" id="IPR036388">
    <property type="entry name" value="WH-like_DNA-bd_sf"/>
</dbReference>
<evidence type="ECO:0000313" key="5">
    <source>
        <dbReference type="EMBL" id="MBB3838196.1"/>
    </source>
</evidence>
<sequence length="239" mass="27726">MTEAAPRLPQYQFLYETLRQQLHNGIYEIGSLLPSEKELQQAYKLTQPTIRQALSMLAEEGYIKKYQGKGSVVLPLPVGSGMLSIEPHSHHDLKNVPEIQTEILTRGMMSRFPPDFLFQPEQTDSSFYYIERLRTVNKEVVFYERIALPASELPNFYRITLENKSLFDTLRKRYNVIVKGGEEKVWAMTAPNEIAHLMRIPTGKPILRLEKKIETNRPHLTFFSSLFACTNKYLLKGRF</sequence>
<evidence type="ECO:0000259" key="4">
    <source>
        <dbReference type="PROSITE" id="PS50949"/>
    </source>
</evidence>
<evidence type="ECO:0000256" key="3">
    <source>
        <dbReference type="ARBA" id="ARBA00023163"/>
    </source>
</evidence>
<organism evidence="5 6">
    <name type="scientific">Runella defluvii</name>
    <dbReference type="NCBI Taxonomy" id="370973"/>
    <lineage>
        <taxon>Bacteria</taxon>
        <taxon>Pseudomonadati</taxon>
        <taxon>Bacteroidota</taxon>
        <taxon>Cytophagia</taxon>
        <taxon>Cytophagales</taxon>
        <taxon>Spirosomataceae</taxon>
        <taxon>Runella</taxon>
    </lineage>
</organism>
<dbReference type="Gene3D" id="3.40.1410.10">
    <property type="entry name" value="Chorismate lyase-like"/>
    <property type="match status" value="1"/>
</dbReference>
<dbReference type="InterPro" id="IPR050679">
    <property type="entry name" value="Bact_HTH_transcr_reg"/>
</dbReference>
<name>A0A7W5ZLU1_9BACT</name>
<dbReference type="Pfam" id="PF00392">
    <property type="entry name" value="GntR"/>
    <property type="match status" value="1"/>
</dbReference>
<accession>A0A7W5ZLU1</accession>
<keyword evidence="1" id="KW-0805">Transcription regulation</keyword>
<gene>
    <name evidence="5" type="ORF">FHS57_002201</name>
</gene>
<dbReference type="PANTHER" id="PTHR44846">
    <property type="entry name" value="MANNOSYL-D-GLYCERATE TRANSPORT/METABOLISM SYSTEM REPRESSOR MNGR-RELATED"/>
    <property type="match status" value="1"/>
</dbReference>
<dbReference type="SMART" id="SM00345">
    <property type="entry name" value="HTH_GNTR"/>
    <property type="match status" value="1"/>
</dbReference>
<dbReference type="InterPro" id="IPR036390">
    <property type="entry name" value="WH_DNA-bd_sf"/>
</dbReference>
<dbReference type="SMART" id="SM00866">
    <property type="entry name" value="UTRA"/>
    <property type="match status" value="1"/>
</dbReference>
<evidence type="ECO:0000256" key="1">
    <source>
        <dbReference type="ARBA" id="ARBA00023015"/>
    </source>
</evidence>
<dbReference type="RefSeq" id="WP_183973411.1">
    <property type="nucleotide sequence ID" value="NZ_JACIBY010000004.1"/>
</dbReference>
<dbReference type="SUPFAM" id="SSF46785">
    <property type="entry name" value="Winged helix' DNA-binding domain"/>
    <property type="match status" value="1"/>
</dbReference>
<dbReference type="InterPro" id="IPR028978">
    <property type="entry name" value="Chorismate_lyase_/UTRA_dom_sf"/>
</dbReference>
<dbReference type="Gene3D" id="1.10.10.10">
    <property type="entry name" value="Winged helix-like DNA-binding domain superfamily/Winged helix DNA-binding domain"/>
    <property type="match status" value="1"/>
</dbReference>
<reference evidence="5 6" key="1">
    <citation type="submission" date="2020-08" db="EMBL/GenBank/DDBJ databases">
        <title>Genomic Encyclopedia of Type Strains, Phase IV (KMG-IV): sequencing the most valuable type-strain genomes for metagenomic binning, comparative biology and taxonomic classification.</title>
        <authorList>
            <person name="Goeker M."/>
        </authorList>
    </citation>
    <scope>NUCLEOTIDE SEQUENCE [LARGE SCALE GENOMIC DNA]</scope>
    <source>
        <strain evidence="5 6">DSM 17976</strain>
    </source>
</reference>
<keyword evidence="6" id="KW-1185">Reference proteome</keyword>
<comment type="caution">
    <text evidence="5">The sequence shown here is derived from an EMBL/GenBank/DDBJ whole genome shotgun (WGS) entry which is preliminary data.</text>
</comment>
<keyword evidence="3" id="KW-0804">Transcription</keyword>
<feature type="domain" description="HTH gntR-type" evidence="4">
    <location>
        <begin position="8"/>
        <end position="76"/>
    </location>
</feature>
<dbReference type="GO" id="GO:0045892">
    <property type="term" value="P:negative regulation of DNA-templated transcription"/>
    <property type="evidence" value="ECO:0007669"/>
    <property type="project" value="TreeGrafter"/>
</dbReference>
<dbReference type="CDD" id="cd07377">
    <property type="entry name" value="WHTH_GntR"/>
    <property type="match status" value="1"/>
</dbReference>
<dbReference type="PRINTS" id="PR00035">
    <property type="entry name" value="HTHGNTR"/>
</dbReference>
<dbReference type="Pfam" id="PF07702">
    <property type="entry name" value="UTRA"/>
    <property type="match status" value="1"/>
</dbReference>
<dbReference type="Proteomes" id="UP000541352">
    <property type="component" value="Unassembled WGS sequence"/>
</dbReference>
<dbReference type="InterPro" id="IPR000524">
    <property type="entry name" value="Tscrpt_reg_HTH_GntR"/>
</dbReference>
<protein>
    <submittedName>
        <fullName evidence="5">DNA-binding GntR family transcriptional regulator</fullName>
    </submittedName>
</protein>
<proteinExistence type="predicted"/>
<dbReference type="GO" id="GO:0003700">
    <property type="term" value="F:DNA-binding transcription factor activity"/>
    <property type="evidence" value="ECO:0007669"/>
    <property type="project" value="InterPro"/>
</dbReference>
<dbReference type="InterPro" id="IPR011663">
    <property type="entry name" value="UTRA"/>
</dbReference>
<dbReference type="SUPFAM" id="SSF64288">
    <property type="entry name" value="Chorismate lyase-like"/>
    <property type="match status" value="1"/>
</dbReference>